<evidence type="ECO:0000256" key="1">
    <source>
        <dbReference type="SAM" id="MobiDB-lite"/>
    </source>
</evidence>
<reference evidence="2" key="1">
    <citation type="submission" date="2021-10" db="EMBL/GenBank/DDBJ databases">
        <title>Melipona bicolor Genome sequencing and assembly.</title>
        <authorList>
            <person name="Araujo N.S."/>
            <person name="Arias M.C."/>
        </authorList>
    </citation>
    <scope>NUCLEOTIDE SEQUENCE</scope>
    <source>
        <strain evidence="2">USP_2M_L1-L4_2017</strain>
        <tissue evidence="2">Whole body</tissue>
    </source>
</reference>
<proteinExistence type="predicted"/>
<sequence length="53" mass="5860">MSSNEERQLPSLSIRETIVLLTKKPSEGREASDKQRNEERLGGAVFKESGRGG</sequence>
<protein>
    <submittedName>
        <fullName evidence="2">Uncharacterized protein</fullName>
    </submittedName>
</protein>
<feature type="compositionally biased region" description="Basic and acidic residues" evidence="1">
    <location>
        <begin position="24"/>
        <end position="41"/>
    </location>
</feature>
<feature type="non-terminal residue" evidence="2">
    <location>
        <position position="53"/>
    </location>
</feature>
<dbReference type="Proteomes" id="UP001177670">
    <property type="component" value="Unassembled WGS sequence"/>
</dbReference>
<keyword evidence="3" id="KW-1185">Reference proteome</keyword>
<organism evidence="2 3">
    <name type="scientific">Melipona bicolor</name>
    <dbReference type="NCBI Taxonomy" id="60889"/>
    <lineage>
        <taxon>Eukaryota</taxon>
        <taxon>Metazoa</taxon>
        <taxon>Ecdysozoa</taxon>
        <taxon>Arthropoda</taxon>
        <taxon>Hexapoda</taxon>
        <taxon>Insecta</taxon>
        <taxon>Pterygota</taxon>
        <taxon>Neoptera</taxon>
        <taxon>Endopterygota</taxon>
        <taxon>Hymenoptera</taxon>
        <taxon>Apocrita</taxon>
        <taxon>Aculeata</taxon>
        <taxon>Apoidea</taxon>
        <taxon>Anthophila</taxon>
        <taxon>Apidae</taxon>
        <taxon>Melipona</taxon>
    </lineage>
</organism>
<evidence type="ECO:0000313" key="3">
    <source>
        <dbReference type="Proteomes" id="UP001177670"/>
    </source>
</evidence>
<evidence type="ECO:0000313" key="2">
    <source>
        <dbReference type="EMBL" id="KAK1136240.1"/>
    </source>
</evidence>
<feature type="region of interest" description="Disordered" evidence="1">
    <location>
        <begin position="23"/>
        <end position="53"/>
    </location>
</feature>
<dbReference type="EMBL" id="JAHYIQ010000001">
    <property type="protein sequence ID" value="KAK1136240.1"/>
    <property type="molecule type" value="Genomic_DNA"/>
</dbReference>
<gene>
    <name evidence="2" type="ORF">K0M31_000805</name>
</gene>
<accession>A0AA40GFG7</accession>
<comment type="caution">
    <text evidence="2">The sequence shown here is derived from an EMBL/GenBank/DDBJ whole genome shotgun (WGS) entry which is preliminary data.</text>
</comment>
<name>A0AA40GFG7_9HYME</name>
<dbReference type="AlphaFoldDB" id="A0AA40GFG7"/>